<protein>
    <submittedName>
        <fullName evidence="4">Disulfide-bond oxidoreductase YghU</fullName>
        <ecNumber evidence="4">1.8.4.-</ecNumber>
    </submittedName>
</protein>
<sequence>MAEYELQCFAQSGNAYKVALMLELSQASWSPKWVDFFNGATRDPEFRNEQNEMGEIPVLTHGKIRLTQSAVILEYLSQHLGRFGWENEEERREIMRWLFWDNHKLTGYVATLRYMRAIAKVGENDVTGFFEGRAISALKVLDKRLAEQSFLVGNRPTIADLSVCGYLFWPEEIGVSFGPFSNVNAWLERIKDLPHWVAPYDLMPGHPLTTPA</sequence>
<gene>
    <name evidence="4" type="primary">yghU_2</name>
    <name evidence="4" type="ORF">PsAD2_02431</name>
</gene>
<dbReference type="PANTHER" id="PTHR44051">
    <property type="entry name" value="GLUTATHIONE S-TRANSFERASE-RELATED"/>
    <property type="match status" value="1"/>
</dbReference>
<feature type="domain" description="GST N-terminal" evidence="2">
    <location>
        <begin position="2"/>
        <end position="84"/>
    </location>
</feature>
<dbReference type="PANTHER" id="PTHR44051:SF2">
    <property type="entry name" value="HYPOTHETICAL GLUTATHIONE S-TRANSFERASE LIKE PROTEIN"/>
    <property type="match status" value="1"/>
</dbReference>
<feature type="domain" description="GST C-terminal" evidence="3">
    <location>
        <begin position="87"/>
        <end position="211"/>
    </location>
</feature>
<comment type="similarity">
    <text evidence="1">Belongs to the GST superfamily.</text>
</comment>
<dbReference type="InterPro" id="IPR036282">
    <property type="entry name" value="Glutathione-S-Trfase_C_sf"/>
</dbReference>
<dbReference type="STRING" id="989403.SAMN05421798_101610"/>
<dbReference type="SUPFAM" id="SSF47616">
    <property type="entry name" value="GST C-terminal domain-like"/>
    <property type="match status" value="1"/>
</dbReference>
<comment type="caution">
    <text evidence="4">The sequence shown here is derived from an EMBL/GenBank/DDBJ whole genome shotgun (WGS) entry which is preliminary data.</text>
</comment>
<dbReference type="SFLD" id="SFLDG00358">
    <property type="entry name" value="Main_(cytGST)"/>
    <property type="match status" value="1"/>
</dbReference>
<dbReference type="InterPro" id="IPR036249">
    <property type="entry name" value="Thioredoxin-like_sf"/>
</dbReference>
<reference evidence="4 5" key="1">
    <citation type="journal article" date="2016" name="Front. Microbiol.">
        <title>Comparative Genomic Analysis Reveals a Diverse Repertoire of Genes Involved in Prokaryote-Eukaryote Interactions within the Pseudovibrio Genus.</title>
        <authorList>
            <person name="Romano S."/>
            <person name="Fernandez-Guerra A."/>
            <person name="Reen F.J."/>
            <person name="Glockner F.O."/>
            <person name="Crowley S.P."/>
            <person name="O'Sullivan O."/>
            <person name="Cotter P.D."/>
            <person name="Adams C."/>
            <person name="Dobson A.D."/>
            <person name="O'Gara F."/>
        </authorList>
    </citation>
    <scope>NUCLEOTIDE SEQUENCE [LARGE SCALE GENOMIC DNA]</scope>
    <source>
        <strain evidence="4 5">Ad2</strain>
    </source>
</reference>
<keyword evidence="5" id="KW-1185">Reference proteome</keyword>
<organism evidence="4 5">
    <name type="scientific">Pseudovibrio axinellae</name>
    <dbReference type="NCBI Taxonomy" id="989403"/>
    <lineage>
        <taxon>Bacteria</taxon>
        <taxon>Pseudomonadati</taxon>
        <taxon>Pseudomonadota</taxon>
        <taxon>Alphaproteobacteria</taxon>
        <taxon>Hyphomicrobiales</taxon>
        <taxon>Stappiaceae</taxon>
        <taxon>Pseudovibrio</taxon>
    </lineage>
</organism>
<evidence type="ECO:0000313" key="4">
    <source>
        <dbReference type="EMBL" id="KZL18915.1"/>
    </source>
</evidence>
<evidence type="ECO:0000256" key="1">
    <source>
        <dbReference type="RuleBase" id="RU003494"/>
    </source>
</evidence>
<dbReference type="InterPro" id="IPR004045">
    <property type="entry name" value="Glutathione_S-Trfase_N"/>
</dbReference>
<dbReference type="SFLD" id="SFLDS00019">
    <property type="entry name" value="Glutathione_Transferase_(cytos"/>
    <property type="match status" value="1"/>
</dbReference>
<keyword evidence="4" id="KW-0560">Oxidoreductase</keyword>
<dbReference type="InterPro" id="IPR040079">
    <property type="entry name" value="Glutathione_S-Trfase"/>
</dbReference>
<dbReference type="SUPFAM" id="SSF52833">
    <property type="entry name" value="Thioredoxin-like"/>
    <property type="match status" value="1"/>
</dbReference>
<evidence type="ECO:0000259" key="2">
    <source>
        <dbReference type="PROSITE" id="PS50404"/>
    </source>
</evidence>
<dbReference type="RefSeq" id="WP_068006136.1">
    <property type="nucleotide sequence ID" value="NZ_FOFM01000001.1"/>
</dbReference>
<dbReference type="EMBL" id="LMCB01000017">
    <property type="protein sequence ID" value="KZL18915.1"/>
    <property type="molecule type" value="Genomic_DNA"/>
</dbReference>
<dbReference type="PROSITE" id="PS50404">
    <property type="entry name" value="GST_NTER"/>
    <property type="match status" value="1"/>
</dbReference>
<dbReference type="GO" id="GO:0016491">
    <property type="term" value="F:oxidoreductase activity"/>
    <property type="evidence" value="ECO:0007669"/>
    <property type="project" value="UniProtKB-KW"/>
</dbReference>
<dbReference type="OrthoDB" id="9810080at2"/>
<evidence type="ECO:0000313" key="5">
    <source>
        <dbReference type="Proteomes" id="UP000076577"/>
    </source>
</evidence>
<proteinExistence type="inferred from homology"/>
<dbReference type="PATRIC" id="fig|989403.3.peg.2591"/>
<dbReference type="AlphaFoldDB" id="A0A165YK92"/>
<dbReference type="Proteomes" id="UP000076577">
    <property type="component" value="Unassembled WGS sequence"/>
</dbReference>
<evidence type="ECO:0000259" key="3">
    <source>
        <dbReference type="PROSITE" id="PS50405"/>
    </source>
</evidence>
<name>A0A165YK92_9HYPH</name>
<dbReference type="Pfam" id="PF00043">
    <property type="entry name" value="GST_C"/>
    <property type="match status" value="1"/>
</dbReference>
<dbReference type="InterPro" id="IPR004046">
    <property type="entry name" value="GST_C"/>
</dbReference>
<dbReference type="InterPro" id="IPR010987">
    <property type="entry name" value="Glutathione-S-Trfase_C-like"/>
</dbReference>
<dbReference type="Gene3D" id="1.20.1050.10">
    <property type="match status" value="1"/>
</dbReference>
<dbReference type="Gene3D" id="3.40.30.10">
    <property type="entry name" value="Glutaredoxin"/>
    <property type="match status" value="1"/>
</dbReference>
<dbReference type="Pfam" id="PF02798">
    <property type="entry name" value="GST_N"/>
    <property type="match status" value="1"/>
</dbReference>
<dbReference type="EC" id="1.8.4.-" evidence="4"/>
<accession>A0A165YK92</accession>
<dbReference type="PROSITE" id="PS50405">
    <property type="entry name" value="GST_CTER"/>
    <property type="match status" value="1"/>
</dbReference>